<dbReference type="HOGENOM" id="CLU_1083260_0_0_1"/>
<dbReference type="PaxDb" id="65489-OBART10G01860.1"/>
<evidence type="ECO:0000313" key="2">
    <source>
        <dbReference type="Proteomes" id="UP000026960"/>
    </source>
</evidence>
<dbReference type="AlphaFoldDB" id="A0A0D3HB06"/>
<name>A0A0D3HB06_9ORYZ</name>
<dbReference type="EnsemblPlants" id="OBART10G01860.1">
    <property type="protein sequence ID" value="OBART10G01860.1"/>
    <property type="gene ID" value="OBART10G01860"/>
</dbReference>
<accession>A0A0D3HB06</accession>
<proteinExistence type="predicted"/>
<evidence type="ECO:0000313" key="1">
    <source>
        <dbReference type="EnsemblPlants" id="OBART10G01860.1"/>
    </source>
</evidence>
<sequence length="257" mass="29535">MMEYWWEIKYMKCGCDFCFMPSTIVARAVHWVGGREGDTNGEDSLTHNHDMNPMPRCYFTNDDSCGTTRICSCNRSEHACASDCDCQSTTHHITTVCNFNFMPSATVEGAIHFLVGDTSGFNIKGQIYIVLTYMTNELHEILVPADVFDNVHEQPEHHRPKEQQRWQHTAVSRYILQLWMLRNYTHGASTRDLCKIVMLDLCFQPAMLDYAIYWLVEGRTQIIEFELDTNILALLRTPVDLPEISSSYPWKMGGLAS</sequence>
<reference evidence="1" key="1">
    <citation type="journal article" date="2009" name="Rice">
        <title>De Novo Next Generation Sequencing of Plant Genomes.</title>
        <authorList>
            <person name="Rounsley S."/>
            <person name="Marri P.R."/>
            <person name="Yu Y."/>
            <person name="He R."/>
            <person name="Sisneros N."/>
            <person name="Goicoechea J.L."/>
            <person name="Lee S.J."/>
            <person name="Angelova A."/>
            <person name="Kudrna D."/>
            <person name="Luo M."/>
            <person name="Affourtit J."/>
            <person name="Desany B."/>
            <person name="Knight J."/>
            <person name="Niazi F."/>
            <person name="Egholm M."/>
            <person name="Wing R.A."/>
        </authorList>
    </citation>
    <scope>NUCLEOTIDE SEQUENCE [LARGE SCALE GENOMIC DNA]</scope>
    <source>
        <strain evidence="1">cv. IRGC 105608</strain>
    </source>
</reference>
<dbReference type="Gramene" id="OBART10G01860.1">
    <property type="protein sequence ID" value="OBART10G01860.1"/>
    <property type="gene ID" value="OBART10G01860"/>
</dbReference>
<organism evidence="1">
    <name type="scientific">Oryza barthii</name>
    <dbReference type="NCBI Taxonomy" id="65489"/>
    <lineage>
        <taxon>Eukaryota</taxon>
        <taxon>Viridiplantae</taxon>
        <taxon>Streptophyta</taxon>
        <taxon>Embryophyta</taxon>
        <taxon>Tracheophyta</taxon>
        <taxon>Spermatophyta</taxon>
        <taxon>Magnoliopsida</taxon>
        <taxon>Liliopsida</taxon>
        <taxon>Poales</taxon>
        <taxon>Poaceae</taxon>
        <taxon>BOP clade</taxon>
        <taxon>Oryzoideae</taxon>
        <taxon>Oryzeae</taxon>
        <taxon>Oryzinae</taxon>
        <taxon>Oryza</taxon>
    </lineage>
</organism>
<keyword evidence="2" id="KW-1185">Reference proteome</keyword>
<reference evidence="1" key="2">
    <citation type="submission" date="2015-03" db="UniProtKB">
        <authorList>
            <consortium name="EnsemblPlants"/>
        </authorList>
    </citation>
    <scope>IDENTIFICATION</scope>
</reference>
<protein>
    <submittedName>
        <fullName evidence="1">Uncharacterized protein</fullName>
    </submittedName>
</protein>
<dbReference type="Proteomes" id="UP000026960">
    <property type="component" value="Chromosome 10"/>
</dbReference>